<evidence type="ECO:0000256" key="2">
    <source>
        <dbReference type="ARBA" id="ARBA00022737"/>
    </source>
</evidence>
<keyword evidence="2" id="KW-0677">Repeat</keyword>
<proteinExistence type="predicted"/>
<evidence type="ECO:0000313" key="5">
    <source>
        <dbReference type="Proteomes" id="UP000193642"/>
    </source>
</evidence>
<sequence length="593" mass="68565">MNKGSSDPPPTPTKLEYDIASWSSHSAAYHPRHIRVNRPSDQGSRWSSGANNQLQFVALKLSRPAVVQTITFGKYHKVHVCNLKEFKVFGGLSLDNMQELLHSGLRNDSEPETFSLKYKQNGVLRGLQQPEYVDKIQWNYINYRENQVIRLCMKHFRQRNYLDAFEALQTRTNLQLEDPLLTELHASLVINGDFTAAENILQQAFNRNLFTEYVHESSYKPEWRRIKNDGDAESPCCRGGHQMFYIFGGWDGQKDLSDFWSFNVETRQWKCISMDTRRMNGPGPRSCHKICFDPATKSIYTLGRYVDPDSRPNVNLDGDFWKYDTVSSRWTKISSNTLLDGGPELIYDHQMIVDSDTQTIHPLYPPQIPIGHSMLFNPLTRELYIFAGQREKDYLSDFYIYEVDTDTVHEVSRDYSKQNGPEAGFTQRATIDASLGEFYVLSGLQKDKNTTRSLLTRAKWTRVYHNENVGAEYWASMKDVEPLGYDHVRKVQYLFGGNPGDPTNMNLRLDDFWELVLLRPDAATVLRRARFRVRRLQFKEMCFAAAGDSGRVLAALEFLRTRVAEVVDHADEGESKEFRDLAQYLFSWKNVLL</sequence>
<dbReference type="Pfam" id="PF01344">
    <property type="entry name" value="Kelch_1"/>
    <property type="match status" value="1"/>
</dbReference>
<dbReference type="InterPro" id="IPR006652">
    <property type="entry name" value="Kelch_1"/>
</dbReference>
<name>A0A1Y2C7A8_9FUNG</name>
<evidence type="ECO:0000259" key="3">
    <source>
        <dbReference type="Pfam" id="PF06588"/>
    </source>
</evidence>
<keyword evidence="1" id="KW-0880">Kelch repeat</keyword>
<protein>
    <recommendedName>
        <fullName evidence="3">Muskelin N-terminal domain-containing protein</fullName>
    </recommendedName>
</protein>
<dbReference type="PANTHER" id="PTHR15526">
    <property type="entry name" value="MUSKELIN"/>
    <property type="match status" value="1"/>
</dbReference>
<keyword evidence="5" id="KW-1185">Reference proteome</keyword>
<dbReference type="GO" id="GO:0005737">
    <property type="term" value="C:cytoplasm"/>
    <property type="evidence" value="ECO:0007669"/>
    <property type="project" value="TreeGrafter"/>
</dbReference>
<dbReference type="InterPro" id="IPR008979">
    <property type="entry name" value="Galactose-bd-like_sf"/>
</dbReference>
<comment type="caution">
    <text evidence="4">The sequence shown here is derived from an EMBL/GenBank/DDBJ whole genome shotgun (WGS) entry which is preliminary data.</text>
</comment>
<dbReference type="PANTHER" id="PTHR15526:SF5">
    <property type="entry name" value="MUSKELIN"/>
    <property type="match status" value="1"/>
</dbReference>
<feature type="domain" description="Muskelin N-terminal" evidence="3">
    <location>
        <begin position="14"/>
        <end position="121"/>
    </location>
</feature>
<evidence type="ECO:0000256" key="1">
    <source>
        <dbReference type="ARBA" id="ARBA00022441"/>
    </source>
</evidence>
<dbReference type="AlphaFoldDB" id="A0A1Y2C7A8"/>
<dbReference type="Proteomes" id="UP000193642">
    <property type="component" value="Unassembled WGS sequence"/>
</dbReference>
<dbReference type="OrthoDB" id="10052615at2759"/>
<dbReference type="InterPro" id="IPR006594">
    <property type="entry name" value="LisH"/>
</dbReference>
<feature type="non-terminal residue" evidence="4">
    <location>
        <position position="593"/>
    </location>
</feature>
<dbReference type="Gene3D" id="2.120.10.80">
    <property type="entry name" value="Kelch-type beta propeller"/>
    <property type="match status" value="2"/>
</dbReference>
<dbReference type="EMBL" id="MCGO01000029">
    <property type="protein sequence ID" value="ORY42195.1"/>
    <property type="molecule type" value="Genomic_DNA"/>
</dbReference>
<organism evidence="4 5">
    <name type="scientific">Rhizoclosmatium globosum</name>
    <dbReference type="NCBI Taxonomy" id="329046"/>
    <lineage>
        <taxon>Eukaryota</taxon>
        <taxon>Fungi</taxon>
        <taxon>Fungi incertae sedis</taxon>
        <taxon>Chytridiomycota</taxon>
        <taxon>Chytridiomycota incertae sedis</taxon>
        <taxon>Chytridiomycetes</taxon>
        <taxon>Chytridiales</taxon>
        <taxon>Chytriomycetaceae</taxon>
        <taxon>Rhizoclosmatium</taxon>
    </lineage>
</organism>
<dbReference type="InterPro" id="IPR015915">
    <property type="entry name" value="Kelch-typ_b-propeller"/>
</dbReference>
<dbReference type="SUPFAM" id="SSF117281">
    <property type="entry name" value="Kelch motif"/>
    <property type="match status" value="1"/>
</dbReference>
<dbReference type="InterPro" id="IPR052456">
    <property type="entry name" value="CTLH_complex_component"/>
</dbReference>
<evidence type="ECO:0000313" key="4">
    <source>
        <dbReference type="EMBL" id="ORY42195.1"/>
    </source>
</evidence>
<dbReference type="SUPFAM" id="SSF49785">
    <property type="entry name" value="Galactose-binding domain-like"/>
    <property type="match status" value="1"/>
</dbReference>
<gene>
    <name evidence="4" type="ORF">BCR33DRAFT_718394</name>
</gene>
<dbReference type="InterPro" id="IPR010565">
    <property type="entry name" value="Muskelin_N"/>
</dbReference>
<dbReference type="Pfam" id="PF06588">
    <property type="entry name" value="Muskelin_N"/>
    <property type="match status" value="2"/>
</dbReference>
<feature type="domain" description="Muskelin N-terminal" evidence="3">
    <location>
        <begin position="124"/>
        <end position="179"/>
    </location>
</feature>
<dbReference type="PROSITE" id="PS50896">
    <property type="entry name" value="LISH"/>
    <property type="match status" value="1"/>
</dbReference>
<dbReference type="STRING" id="329046.A0A1Y2C7A8"/>
<reference evidence="4 5" key="1">
    <citation type="submission" date="2016-07" db="EMBL/GenBank/DDBJ databases">
        <title>Pervasive Adenine N6-methylation of Active Genes in Fungi.</title>
        <authorList>
            <consortium name="DOE Joint Genome Institute"/>
            <person name="Mondo S.J."/>
            <person name="Dannebaum R.O."/>
            <person name="Kuo R.C."/>
            <person name="Labutti K."/>
            <person name="Haridas S."/>
            <person name="Kuo A."/>
            <person name="Salamov A."/>
            <person name="Ahrendt S.R."/>
            <person name="Lipzen A."/>
            <person name="Sullivan W."/>
            <person name="Andreopoulos W.B."/>
            <person name="Clum A."/>
            <person name="Lindquist E."/>
            <person name="Daum C."/>
            <person name="Ramamoorthy G.K."/>
            <person name="Gryganskyi A."/>
            <person name="Culley D."/>
            <person name="Magnuson J.K."/>
            <person name="James T.Y."/>
            <person name="O'Malley M.A."/>
            <person name="Stajich J.E."/>
            <person name="Spatafora J.W."/>
            <person name="Visel A."/>
            <person name="Grigoriev I.V."/>
        </authorList>
    </citation>
    <scope>NUCLEOTIDE SEQUENCE [LARGE SCALE GENOMIC DNA]</scope>
    <source>
        <strain evidence="4 5">JEL800</strain>
    </source>
</reference>
<dbReference type="Gene3D" id="2.60.120.260">
    <property type="entry name" value="Galactose-binding domain-like"/>
    <property type="match status" value="1"/>
</dbReference>
<accession>A0A1Y2C7A8</accession>